<proteinExistence type="inferred from homology"/>
<dbReference type="Proteomes" id="UP000323258">
    <property type="component" value="Unassembled WGS sequence"/>
</dbReference>
<dbReference type="PANTHER" id="PTHR42879">
    <property type="entry name" value="3-OXOACYL-(ACYL-CARRIER-PROTEIN) REDUCTASE"/>
    <property type="match status" value="1"/>
</dbReference>
<reference evidence="2 3" key="1">
    <citation type="submission" date="2019-08" db="EMBL/GenBank/DDBJ databases">
        <authorList>
            <person name="Seo Y.L."/>
        </authorList>
    </citation>
    <scope>NUCLEOTIDE SEQUENCE [LARGE SCALE GENOMIC DNA]</scope>
    <source>
        <strain evidence="2 3">MaA-C15</strain>
    </source>
</reference>
<dbReference type="SUPFAM" id="SSF51735">
    <property type="entry name" value="NAD(P)-binding Rossmann-fold domains"/>
    <property type="match status" value="1"/>
</dbReference>
<accession>A0A5D4GZ17</accession>
<gene>
    <name evidence="2" type="ORF">FY036_08245</name>
</gene>
<evidence type="ECO:0000256" key="1">
    <source>
        <dbReference type="ARBA" id="ARBA00006484"/>
    </source>
</evidence>
<evidence type="ECO:0000313" key="3">
    <source>
        <dbReference type="Proteomes" id="UP000323258"/>
    </source>
</evidence>
<comment type="similarity">
    <text evidence="1">Belongs to the short-chain dehydrogenases/reductases (SDR) family.</text>
</comment>
<dbReference type="PRINTS" id="PR00081">
    <property type="entry name" value="GDHRDH"/>
</dbReference>
<dbReference type="CDD" id="cd05233">
    <property type="entry name" value="SDR_c"/>
    <property type="match status" value="1"/>
</dbReference>
<dbReference type="OrthoDB" id="286404at2"/>
<organism evidence="2 3">
    <name type="scientific">Neoaquamicrobium microcysteis</name>
    <dbReference type="NCBI Taxonomy" id="2682781"/>
    <lineage>
        <taxon>Bacteria</taxon>
        <taxon>Pseudomonadati</taxon>
        <taxon>Pseudomonadota</taxon>
        <taxon>Alphaproteobacteria</taxon>
        <taxon>Hyphomicrobiales</taxon>
        <taxon>Phyllobacteriaceae</taxon>
        <taxon>Neoaquamicrobium</taxon>
    </lineage>
</organism>
<dbReference type="InterPro" id="IPR050259">
    <property type="entry name" value="SDR"/>
</dbReference>
<reference evidence="2 3" key="2">
    <citation type="submission" date="2019-09" db="EMBL/GenBank/DDBJ databases">
        <title>Mesorhizobium sp. MaA-C15 isolated from Microcystis aeruginosa.</title>
        <authorList>
            <person name="Jeong S.E."/>
            <person name="Jin H.M."/>
            <person name="Jeon C.O."/>
        </authorList>
    </citation>
    <scope>NUCLEOTIDE SEQUENCE [LARGE SCALE GENOMIC DNA]</scope>
    <source>
        <strain evidence="2 3">MaA-C15</strain>
    </source>
</reference>
<dbReference type="Gene3D" id="3.40.50.720">
    <property type="entry name" value="NAD(P)-binding Rossmann-like Domain"/>
    <property type="match status" value="1"/>
</dbReference>
<dbReference type="Pfam" id="PF13561">
    <property type="entry name" value="adh_short_C2"/>
    <property type="match status" value="1"/>
</dbReference>
<evidence type="ECO:0000313" key="2">
    <source>
        <dbReference type="EMBL" id="TYR33547.1"/>
    </source>
</evidence>
<protein>
    <submittedName>
        <fullName evidence="2">SDR family oxidoreductase</fullName>
    </submittedName>
</protein>
<keyword evidence="3" id="KW-1185">Reference proteome</keyword>
<dbReference type="AlphaFoldDB" id="A0A5D4GZ17"/>
<dbReference type="PANTHER" id="PTHR42879:SF2">
    <property type="entry name" value="3-OXOACYL-[ACYL-CARRIER-PROTEIN] REDUCTASE FABG"/>
    <property type="match status" value="1"/>
</dbReference>
<dbReference type="RefSeq" id="WP_148914221.1">
    <property type="nucleotide sequence ID" value="NZ_VSZS01000059.1"/>
</dbReference>
<sequence>MTAVHHVPTFATATIAIAGGTSGVGLATAKAFAAAGATKIALIGRNEERGAAAREAVAVLSEECEVVFASADVNKVDDARRAADTVSDRLGAIDILVNSTVGKAVPALFHTMDPARIATDLNELILGPMMMCSAIVPQMRAKGGGVIINVASDAAKVPTPGESVIGAGMAGIVMFTRTLAMEAKRDGIRVNALTPSLIEGTMTYDHVFRHEFSAKLFEKAAKMAALGLVQPEDLAAAVLFLAGPQAARITGQTISVNGGISAA</sequence>
<comment type="caution">
    <text evidence="2">The sequence shown here is derived from an EMBL/GenBank/DDBJ whole genome shotgun (WGS) entry which is preliminary data.</text>
</comment>
<dbReference type="InterPro" id="IPR002347">
    <property type="entry name" value="SDR_fam"/>
</dbReference>
<dbReference type="EMBL" id="VSZS01000059">
    <property type="protein sequence ID" value="TYR33547.1"/>
    <property type="molecule type" value="Genomic_DNA"/>
</dbReference>
<dbReference type="InterPro" id="IPR036291">
    <property type="entry name" value="NAD(P)-bd_dom_sf"/>
</dbReference>
<dbReference type="PRINTS" id="PR00080">
    <property type="entry name" value="SDRFAMILY"/>
</dbReference>
<name>A0A5D4GZ17_9HYPH</name>